<proteinExistence type="predicted"/>
<evidence type="ECO:0000313" key="1">
    <source>
        <dbReference type="EMBL" id="KAH3865977.1"/>
    </source>
</evidence>
<accession>A0A9D4LYE8</accession>
<organism evidence="1 2">
    <name type="scientific">Dreissena polymorpha</name>
    <name type="common">Zebra mussel</name>
    <name type="synonym">Mytilus polymorpha</name>
    <dbReference type="NCBI Taxonomy" id="45954"/>
    <lineage>
        <taxon>Eukaryota</taxon>
        <taxon>Metazoa</taxon>
        <taxon>Spiralia</taxon>
        <taxon>Lophotrochozoa</taxon>
        <taxon>Mollusca</taxon>
        <taxon>Bivalvia</taxon>
        <taxon>Autobranchia</taxon>
        <taxon>Heteroconchia</taxon>
        <taxon>Euheterodonta</taxon>
        <taxon>Imparidentia</taxon>
        <taxon>Neoheterodontei</taxon>
        <taxon>Myida</taxon>
        <taxon>Dreissenoidea</taxon>
        <taxon>Dreissenidae</taxon>
        <taxon>Dreissena</taxon>
    </lineage>
</organism>
<protein>
    <submittedName>
        <fullName evidence="1">Uncharacterized protein</fullName>
    </submittedName>
</protein>
<reference evidence="1" key="1">
    <citation type="journal article" date="2019" name="bioRxiv">
        <title>The Genome of the Zebra Mussel, Dreissena polymorpha: A Resource for Invasive Species Research.</title>
        <authorList>
            <person name="McCartney M.A."/>
            <person name="Auch B."/>
            <person name="Kono T."/>
            <person name="Mallez S."/>
            <person name="Zhang Y."/>
            <person name="Obille A."/>
            <person name="Becker A."/>
            <person name="Abrahante J.E."/>
            <person name="Garbe J."/>
            <person name="Badalamenti J.P."/>
            <person name="Herman A."/>
            <person name="Mangelson H."/>
            <person name="Liachko I."/>
            <person name="Sullivan S."/>
            <person name="Sone E.D."/>
            <person name="Koren S."/>
            <person name="Silverstein K.A.T."/>
            <person name="Beckman K.B."/>
            <person name="Gohl D.M."/>
        </authorList>
    </citation>
    <scope>NUCLEOTIDE SEQUENCE</scope>
    <source>
        <strain evidence="1">Duluth1</strain>
        <tissue evidence="1">Whole animal</tissue>
    </source>
</reference>
<reference evidence="1" key="2">
    <citation type="submission" date="2020-11" db="EMBL/GenBank/DDBJ databases">
        <authorList>
            <person name="McCartney M.A."/>
            <person name="Auch B."/>
            <person name="Kono T."/>
            <person name="Mallez S."/>
            <person name="Becker A."/>
            <person name="Gohl D.M."/>
            <person name="Silverstein K.A.T."/>
            <person name="Koren S."/>
            <person name="Bechman K.B."/>
            <person name="Herman A."/>
            <person name="Abrahante J.E."/>
            <person name="Garbe J."/>
        </authorList>
    </citation>
    <scope>NUCLEOTIDE SEQUENCE</scope>
    <source>
        <strain evidence="1">Duluth1</strain>
        <tissue evidence="1">Whole animal</tissue>
    </source>
</reference>
<keyword evidence="2" id="KW-1185">Reference proteome</keyword>
<sequence length="102" mass="11579">MKTKKKKKASDEEDDFVIPESALKPASIPVTEAEPSPALAENTEALTVKTLKRKQKNEKSKRLKEVIDRILFVGVCQDQHLSLAVFTTENKTLFLFYCFMGF</sequence>
<dbReference type="Proteomes" id="UP000828390">
    <property type="component" value="Unassembled WGS sequence"/>
</dbReference>
<evidence type="ECO:0000313" key="2">
    <source>
        <dbReference type="Proteomes" id="UP000828390"/>
    </source>
</evidence>
<dbReference type="EMBL" id="JAIWYP010000002">
    <property type="protein sequence ID" value="KAH3865977.1"/>
    <property type="molecule type" value="Genomic_DNA"/>
</dbReference>
<gene>
    <name evidence="1" type="ORF">DPMN_029025</name>
</gene>
<name>A0A9D4LYE8_DREPO</name>
<comment type="caution">
    <text evidence="1">The sequence shown here is derived from an EMBL/GenBank/DDBJ whole genome shotgun (WGS) entry which is preliminary data.</text>
</comment>
<dbReference type="AlphaFoldDB" id="A0A9D4LYE8"/>